<organism evidence="2 3">
    <name type="scientific">Mesomycoplasma conjunctivae (strain ATCC 25834 / NCTC 10147 / HRC/581)</name>
    <name type="common">Mycoplasma conjunctivae</name>
    <dbReference type="NCBI Taxonomy" id="572263"/>
    <lineage>
        <taxon>Bacteria</taxon>
        <taxon>Bacillati</taxon>
        <taxon>Mycoplasmatota</taxon>
        <taxon>Mycoplasmoidales</taxon>
        <taxon>Metamycoplasmataceae</taxon>
        <taxon>Mesomycoplasma</taxon>
    </lineage>
</organism>
<keyword evidence="3" id="KW-1185">Reference proteome</keyword>
<dbReference type="HOGENOM" id="CLU_3027421_0_0_14"/>
<feature type="transmembrane region" description="Helical" evidence="1">
    <location>
        <begin position="28"/>
        <end position="47"/>
    </location>
</feature>
<sequence>MCKSVVFPTPDLPTIHVSLLVGISKFRFWNNILFAFLEFNVLFKLLMTITCPQLF</sequence>
<evidence type="ECO:0000313" key="3">
    <source>
        <dbReference type="Proteomes" id="UP000001491"/>
    </source>
</evidence>
<dbReference type="Proteomes" id="UP000001491">
    <property type="component" value="Chromosome"/>
</dbReference>
<keyword evidence="1" id="KW-0472">Membrane</keyword>
<dbReference type="EMBL" id="FM864216">
    <property type="protein sequence ID" value="CAT04752.1"/>
    <property type="molecule type" value="Genomic_DNA"/>
</dbReference>
<evidence type="ECO:0000313" key="2">
    <source>
        <dbReference type="EMBL" id="CAT04752.1"/>
    </source>
</evidence>
<protein>
    <submittedName>
        <fullName evidence="2">Uncharacterized protein</fullName>
    </submittedName>
</protein>
<proteinExistence type="predicted"/>
<accession>C5J5M9</accession>
<reference evidence="3" key="1">
    <citation type="journal article" date="2009" name="BMC Bioinformatics">
        <title>The Mycoplasma conjunctivae genome sequencing, annotation and analysis.</title>
        <authorList>
            <person name="Calderon-Copete S.P."/>
            <person name="Wigger G."/>
            <person name="Wunderlin C."/>
            <person name="Schmidheini T."/>
            <person name="Frey J."/>
            <person name="Quail M.A."/>
            <person name="Falquet L."/>
        </authorList>
    </citation>
    <scope>NUCLEOTIDE SEQUENCE [LARGE SCALE GENOMIC DNA]</scope>
    <source>
        <strain evidence="3">ATCC 25834 / NCTC 10147 / HRC/581</strain>
    </source>
</reference>
<dbReference type="AlphaFoldDB" id="C5J5M9"/>
<gene>
    <name evidence="2" type="ordered locus">MCJ_000770</name>
</gene>
<dbReference type="KEGG" id="mco:MCJ_000770"/>
<evidence type="ECO:0000256" key="1">
    <source>
        <dbReference type="SAM" id="Phobius"/>
    </source>
</evidence>
<keyword evidence="1" id="KW-1133">Transmembrane helix</keyword>
<name>C5J5M9_MESCH</name>
<keyword evidence="1" id="KW-0812">Transmembrane</keyword>